<dbReference type="Proteomes" id="UP000799753">
    <property type="component" value="Unassembled WGS sequence"/>
</dbReference>
<evidence type="ECO:0000313" key="1">
    <source>
        <dbReference type="EMBL" id="KAF2644659.1"/>
    </source>
</evidence>
<proteinExistence type="predicted"/>
<evidence type="ECO:0000313" key="2">
    <source>
        <dbReference type="Proteomes" id="UP000799753"/>
    </source>
</evidence>
<dbReference type="AlphaFoldDB" id="A0A6A6SA78"/>
<name>A0A6A6SA78_9PLEO</name>
<protein>
    <submittedName>
        <fullName evidence="1">Uncharacterized protein</fullName>
    </submittedName>
</protein>
<gene>
    <name evidence="1" type="ORF">P280DRAFT_176578</name>
</gene>
<accession>A0A6A6SA78</accession>
<organism evidence="1 2">
    <name type="scientific">Massarina eburnea CBS 473.64</name>
    <dbReference type="NCBI Taxonomy" id="1395130"/>
    <lineage>
        <taxon>Eukaryota</taxon>
        <taxon>Fungi</taxon>
        <taxon>Dikarya</taxon>
        <taxon>Ascomycota</taxon>
        <taxon>Pezizomycotina</taxon>
        <taxon>Dothideomycetes</taxon>
        <taxon>Pleosporomycetidae</taxon>
        <taxon>Pleosporales</taxon>
        <taxon>Massarineae</taxon>
        <taxon>Massarinaceae</taxon>
        <taxon>Massarina</taxon>
    </lineage>
</organism>
<reference evidence="1" key="1">
    <citation type="journal article" date="2020" name="Stud. Mycol.">
        <title>101 Dothideomycetes genomes: a test case for predicting lifestyles and emergence of pathogens.</title>
        <authorList>
            <person name="Haridas S."/>
            <person name="Albert R."/>
            <person name="Binder M."/>
            <person name="Bloem J."/>
            <person name="Labutti K."/>
            <person name="Salamov A."/>
            <person name="Andreopoulos B."/>
            <person name="Baker S."/>
            <person name="Barry K."/>
            <person name="Bills G."/>
            <person name="Bluhm B."/>
            <person name="Cannon C."/>
            <person name="Castanera R."/>
            <person name="Culley D."/>
            <person name="Daum C."/>
            <person name="Ezra D."/>
            <person name="Gonzalez J."/>
            <person name="Henrissat B."/>
            <person name="Kuo A."/>
            <person name="Liang C."/>
            <person name="Lipzen A."/>
            <person name="Lutzoni F."/>
            <person name="Magnuson J."/>
            <person name="Mondo S."/>
            <person name="Nolan M."/>
            <person name="Ohm R."/>
            <person name="Pangilinan J."/>
            <person name="Park H.-J."/>
            <person name="Ramirez L."/>
            <person name="Alfaro M."/>
            <person name="Sun H."/>
            <person name="Tritt A."/>
            <person name="Yoshinaga Y."/>
            <person name="Zwiers L.-H."/>
            <person name="Turgeon B."/>
            <person name="Goodwin S."/>
            <person name="Spatafora J."/>
            <person name="Crous P."/>
            <person name="Grigoriev I."/>
        </authorList>
    </citation>
    <scope>NUCLEOTIDE SEQUENCE</scope>
    <source>
        <strain evidence="1">CBS 473.64</strain>
    </source>
</reference>
<sequence>MGCRPQRPLRGSVLLSRSHGYSSLRYGEFSYIRCLPVPAAARLMRVIVAGASSISHWLPVVLGRPLLWFEWLGQEFEGRSTGPRLRSPIPSLNSLPNSIIATSHIH</sequence>
<dbReference type="EMBL" id="MU006778">
    <property type="protein sequence ID" value="KAF2644659.1"/>
    <property type="molecule type" value="Genomic_DNA"/>
</dbReference>
<keyword evidence="2" id="KW-1185">Reference proteome</keyword>